<evidence type="ECO:0000256" key="2">
    <source>
        <dbReference type="ARBA" id="ARBA00004906"/>
    </source>
</evidence>
<protein>
    <submittedName>
        <fullName evidence="8">Ubiquitin conjugation factor E4 B</fullName>
    </submittedName>
</protein>
<keyword evidence="4" id="KW-0833">Ubl conjugation pathway</keyword>
<sequence length="751" mass="84919">MSELSQEEMRRRRLARLAVLDNVSPSNSVSPPITPISQSPINTNQTQSPPGTPIDDKCFTDVNKRSDDDVKEVNYEQPKCDGVFQVPSKPIDMPSSSKNRERARAPPQRSDSETSSIHMEVDEVSGCADKAGANTDIDSGFENMEVDETDVQKKDVPRQRTSSSVTEITEEQLQSTVLKILHSTVDRPSESRMYLPQTGENLKNHPSMSIRDIVSNALMEVVVQISSGNNPFKDLIQNTDAADTSSINSLSPSPSPSHSCPIPSLPMKRVDVLNDAPLNVALNYLMDCYNRVSVEERNHPKRSSIPPLSDVLTEVRAQLIHFTTLLLKGFIIPNDELYKFGRSPLLTPILQQTLPRGFLTELVTRTHTSAKLFSSVFSPLLQGLYRMMQNASIVGEEHRMPIQTLFELADIRCGSRPICTLITKQVQFMLEPCTPAQGREIVRTSFLGPFLSVSVFAEDEPKVAEKFFSGNSSSDKSLNHTLQLELENTRNLQHRIFHYLLANPESRDGCLNYLAKVLKYNEKRSQLQMEERSLAGDGYMLNLLSVLQMLSLKIKLDKMDFLYPFHPESLICIKNDTRLKYTSQDVTNWLESLENVHQFQTPNFSTICWFLTLHCHHLSLLPALQKYQRRIRAIRDLQKLLDETVAAEAQWRNTPFAHRNKQFIKRWKQQLKKLNKSKACADAGLLDKNLMRRALIFYTSVAQFLLSLMTNAPPGSPMPSLPLPSTTPEAFSALPEWYVEDIAEFLLFALP</sequence>
<evidence type="ECO:0000256" key="4">
    <source>
        <dbReference type="ARBA" id="ARBA00022786"/>
    </source>
</evidence>
<dbReference type="GO" id="GO:0005634">
    <property type="term" value="C:nucleus"/>
    <property type="evidence" value="ECO:0007669"/>
    <property type="project" value="UniProtKB-SubCell"/>
</dbReference>
<dbReference type="PANTHER" id="PTHR13931:SF2">
    <property type="entry name" value="UBIQUITIN CONJUGATION FACTOR E4 B"/>
    <property type="match status" value="1"/>
</dbReference>
<dbReference type="InterPro" id="IPR019474">
    <property type="entry name" value="Ub_conjug_fac_E4_core"/>
</dbReference>
<dbReference type="Pfam" id="PF10408">
    <property type="entry name" value="Ufd2P_core"/>
    <property type="match status" value="1"/>
</dbReference>
<dbReference type="InterPro" id="IPR045132">
    <property type="entry name" value="UBE4"/>
</dbReference>
<dbReference type="GO" id="GO:0000151">
    <property type="term" value="C:ubiquitin ligase complex"/>
    <property type="evidence" value="ECO:0007669"/>
    <property type="project" value="InterPro"/>
</dbReference>
<evidence type="ECO:0000256" key="5">
    <source>
        <dbReference type="ARBA" id="ARBA00023242"/>
    </source>
</evidence>
<dbReference type="GO" id="GO:0006511">
    <property type="term" value="P:ubiquitin-dependent protein catabolic process"/>
    <property type="evidence" value="ECO:0007669"/>
    <property type="project" value="InterPro"/>
</dbReference>
<dbReference type="PANTHER" id="PTHR13931">
    <property type="entry name" value="UBIQUITINATION FACTOR E4"/>
    <property type="match status" value="1"/>
</dbReference>
<dbReference type="OrthoDB" id="20295at2759"/>
<dbReference type="GO" id="GO:0005737">
    <property type="term" value="C:cytoplasm"/>
    <property type="evidence" value="ECO:0007669"/>
    <property type="project" value="TreeGrafter"/>
</dbReference>
<dbReference type="UniPathway" id="UPA00143"/>
<accession>A0A482VYX4</accession>
<dbReference type="GO" id="GO:0034450">
    <property type="term" value="F:ubiquitin-ubiquitin ligase activity"/>
    <property type="evidence" value="ECO:0007669"/>
    <property type="project" value="InterPro"/>
</dbReference>
<comment type="subcellular location">
    <subcellularLocation>
        <location evidence="1">Nucleus</location>
    </subcellularLocation>
</comment>
<evidence type="ECO:0000256" key="1">
    <source>
        <dbReference type="ARBA" id="ARBA00004123"/>
    </source>
</evidence>
<evidence type="ECO:0000256" key="6">
    <source>
        <dbReference type="SAM" id="MobiDB-lite"/>
    </source>
</evidence>
<organism evidence="8 9">
    <name type="scientific">Asbolus verrucosus</name>
    <name type="common">Desert ironclad beetle</name>
    <dbReference type="NCBI Taxonomy" id="1661398"/>
    <lineage>
        <taxon>Eukaryota</taxon>
        <taxon>Metazoa</taxon>
        <taxon>Ecdysozoa</taxon>
        <taxon>Arthropoda</taxon>
        <taxon>Hexapoda</taxon>
        <taxon>Insecta</taxon>
        <taxon>Pterygota</taxon>
        <taxon>Neoptera</taxon>
        <taxon>Endopterygota</taxon>
        <taxon>Coleoptera</taxon>
        <taxon>Polyphaga</taxon>
        <taxon>Cucujiformia</taxon>
        <taxon>Tenebrionidae</taxon>
        <taxon>Pimeliinae</taxon>
        <taxon>Asbolus</taxon>
    </lineage>
</organism>
<keyword evidence="9" id="KW-1185">Reference proteome</keyword>
<keyword evidence="3" id="KW-0808">Transferase</keyword>
<dbReference type="GO" id="GO:0036503">
    <property type="term" value="P:ERAD pathway"/>
    <property type="evidence" value="ECO:0007669"/>
    <property type="project" value="InterPro"/>
</dbReference>
<evidence type="ECO:0000256" key="3">
    <source>
        <dbReference type="ARBA" id="ARBA00022679"/>
    </source>
</evidence>
<keyword evidence="5" id="KW-0539">Nucleus</keyword>
<feature type="domain" description="Ubiquitin conjugation factor E4 core" evidence="7">
    <location>
        <begin position="447"/>
        <end position="749"/>
    </location>
</feature>
<dbReference type="Proteomes" id="UP000292052">
    <property type="component" value="Unassembled WGS sequence"/>
</dbReference>
<feature type="region of interest" description="Disordered" evidence="6">
    <location>
        <begin position="20"/>
        <end position="117"/>
    </location>
</feature>
<evidence type="ECO:0000313" key="8">
    <source>
        <dbReference type="EMBL" id="RZC37578.1"/>
    </source>
</evidence>
<dbReference type="GO" id="GO:0000209">
    <property type="term" value="P:protein polyubiquitination"/>
    <property type="evidence" value="ECO:0007669"/>
    <property type="project" value="TreeGrafter"/>
</dbReference>
<proteinExistence type="predicted"/>
<feature type="compositionally biased region" description="Polar residues" evidence="6">
    <location>
        <begin position="159"/>
        <end position="168"/>
    </location>
</feature>
<reference evidence="8 9" key="1">
    <citation type="submission" date="2017-03" db="EMBL/GenBank/DDBJ databases">
        <title>Genome of the blue death feigning beetle - Asbolus verrucosus.</title>
        <authorList>
            <person name="Rider S.D."/>
        </authorList>
    </citation>
    <scope>NUCLEOTIDE SEQUENCE [LARGE SCALE GENOMIC DNA]</scope>
    <source>
        <strain evidence="8">Butters</strain>
        <tissue evidence="8">Head and leg muscle</tissue>
    </source>
</reference>
<name>A0A482VYX4_ASBVE</name>
<feature type="region of interest" description="Disordered" evidence="6">
    <location>
        <begin position="148"/>
        <end position="168"/>
    </location>
</feature>
<feature type="compositionally biased region" description="Low complexity" evidence="6">
    <location>
        <begin position="20"/>
        <end position="41"/>
    </location>
</feature>
<dbReference type="EMBL" id="QDEB01051417">
    <property type="protein sequence ID" value="RZC37578.1"/>
    <property type="molecule type" value="Genomic_DNA"/>
</dbReference>
<evidence type="ECO:0000313" key="9">
    <source>
        <dbReference type="Proteomes" id="UP000292052"/>
    </source>
</evidence>
<evidence type="ECO:0000259" key="7">
    <source>
        <dbReference type="Pfam" id="PF10408"/>
    </source>
</evidence>
<feature type="compositionally biased region" description="Basic and acidic residues" evidence="6">
    <location>
        <begin position="54"/>
        <end position="74"/>
    </location>
</feature>
<gene>
    <name evidence="8" type="ORF">BDFB_004099</name>
</gene>
<dbReference type="AlphaFoldDB" id="A0A482VYX4"/>
<comment type="pathway">
    <text evidence="2">Protein modification; protein ubiquitination.</text>
</comment>
<dbReference type="STRING" id="1661398.A0A482VYX4"/>
<comment type="caution">
    <text evidence="8">The sequence shown here is derived from an EMBL/GenBank/DDBJ whole genome shotgun (WGS) entry which is preliminary data.</text>
</comment>